<evidence type="ECO:0000256" key="2">
    <source>
        <dbReference type="ARBA" id="ARBA00021310"/>
    </source>
</evidence>
<dbReference type="InterPro" id="IPR012340">
    <property type="entry name" value="NA-bd_OB-fold"/>
</dbReference>
<evidence type="ECO:0000256" key="3">
    <source>
        <dbReference type="ARBA" id="ARBA00022763"/>
    </source>
</evidence>
<evidence type="ECO:0000256" key="4">
    <source>
        <dbReference type="ARBA" id="ARBA00023172"/>
    </source>
</evidence>
<organism evidence="9 10">
    <name type="scientific">Bernardetia litoralis (strain ATCC 23117 / DSM 6794 / NBRC 15988 / NCIMB 1366 / Fx l1 / Sio-4)</name>
    <name type="common">Flexibacter litoralis</name>
    <dbReference type="NCBI Taxonomy" id="880071"/>
    <lineage>
        <taxon>Bacteria</taxon>
        <taxon>Pseudomonadati</taxon>
        <taxon>Bacteroidota</taxon>
        <taxon>Cytophagia</taxon>
        <taxon>Cytophagales</taxon>
        <taxon>Bernardetiaceae</taxon>
        <taxon>Bernardetia</taxon>
    </lineage>
</organism>
<keyword evidence="5 7" id="KW-0234">DNA repair</keyword>
<gene>
    <name evidence="7" type="primary">recO</name>
    <name evidence="9" type="ordered locus">Fleli_3768</name>
</gene>
<dbReference type="AlphaFoldDB" id="I4AQ45"/>
<dbReference type="HAMAP" id="MF_00201">
    <property type="entry name" value="RecO"/>
    <property type="match status" value="1"/>
</dbReference>
<evidence type="ECO:0000259" key="8">
    <source>
        <dbReference type="Pfam" id="PF11967"/>
    </source>
</evidence>
<dbReference type="GO" id="GO:0006302">
    <property type="term" value="P:double-strand break repair"/>
    <property type="evidence" value="ECO:0007669"/>
    <property type="project" value="TreeGrafter"/>
</dbReference>
<keyword evidence="4 7" id="KW-0233">DNA recombination</keyword>
<dbReference type="SUPFAM" id="SSF57863">
    <property type="entry name" value="ArfGap/RecO-like zinc finger"/>
    <property type="match status" value="1"/>
</dbReference>
<dbReference type="InterPro" id="IPR003717">
    <property type="entry name" value="RecO"/>
</dbReference>
<dbReference type="STRING" id="880071.Fleli_3768"/>
<name>I4AQ45_BERLS</name>
<sequence length="230" mass="27249">MLEKTQGIVLGFTKYSETSIICRIFTQKFGLNSYIINGVRQRNRTSARKMALYQPLTILDLVIYYKENKGLLRISDSSIDHPFRSLPFEPKKSSIALFLTEILRKALQEEGANEELFDFLTKSMIFLDDVETEYENFHIQFLLKLIPFLGFGVDSAEEFFELERPQFEINKMTTDYVNALMKLEYSDYLPMNGKMRRMFLYWILAFYRNQLEDFGYIRSLTVLKEIFEED</sequence>
<dbReference type="Gene3D" id="1.20.1440.120">
    <property type="entry name" value="Recombination protein O, C-terminal domain"/>
    <property type="match status" value="1"/>
</dbReference>
<keyword evidence="10" id="KW-1185">Reference proteome</keyword>
<evidence type="ECO:0000256" key="5">
    <source>
        <dbReference type="ARBA" id="ARBA00023204"/>
    </source>
</evidence>
<evidence type="ECO:0000256" key="1">
    <source>
        <dbReference type="ARBA" id="ARBA00007452"/>
    </source>
</evidence>
<dbReference type="Pfam" id="PF11967">
    <property type="entry name" value="RecO_N"/>
    <property type="match status" value="1"/>
</dbReference>
<dbReference type="InterPro" id="IPR037278">
    <property type="entry name" value="ARFGAP/RecO"/>
</dbReference>
<comment type="function">
    <text evidence="7">Involved in DNA repair and RecF pathway recombination.</text>
</comment>
<dbReference type="PANTHER" id="PTHR33991">
    <property type="entry name" value="DNA REPAIR PROTEIN RECO"/>
    <property type="match status" value="1"/>
</dbReference>
<reference evidence="10" key="1">
    <citation type="submission" date="2012-06" db="EMBL/GenBank/DDBJ databases">
        <title>The complete genome of Flexibacter litoralis DSM 6794.</title>
        <authorList>
            <person name="Lucas S."/>
            <person name="Copeland A."/>
            <person name="Lapidus A."/>
            <person name="Glavina del Rio T."/>
            <person name="Dalin E."/>
            <person name="Tice H."/>
            <person name="Bruce D."/>
            <person name="Goodwin L."/>
            <person name="Pitluck S."/>
            <person name="Peters L."/>
            <person name="Ovchinnikova G."/>
            <person name="Lu M."/>
            <person name="Kyrpides N."/>
            <person name="Mavromatis K."/>
            <person name="Ivanova N."/>
            <person name="Brettin T."/>
            <person name="Detter J.C."/>
            <person name="Han C."/>
            <person name="Larimer F."/>
            <person name="Land M."/>
            <person name="Hauser L."/>
            <person name="Markowitz V."/>
            <person name="Cheng J.-F."/>
            <person name="Hugenholtz P."/>
            <person name="Woyke T."/>
            <person name="Wu D."/>
            <person name="Spring S."/>
            <person name="Lang E."/>
            <person name="Kopitz M."/>
            <person name="Brambilla E."/>
            <person name="Klenk H.-P."/>
            <person name="Eisen J.A."/>
        </authorList>
    </citation>
    <scope>NUCLEOTIDE SEQUENCE [LARGE SCALE GENOMIC DNA]</scope>
    <source>
        <strain evidence="10">ATCC 23117 / DSM 6794 / NBRC 15988 / NCIMB 1366 / Sio-4</strain>
    </source>
</reference>
<keyword evidence="3 7" id="KW-0227">DNA damage</keyword>
<dbReference type="InterPro" id="IPR042242">
    <property type="entry name" value="RecO_C"/>
</dbReference>
<dbReference type="Pfam" id="PF02565">
    <property type="entry name" value="RecO_C"/>
    <property type="match status" value="1"/>
</dbReference>
<dbReference type="NCBIfam" id="TIGR00613">
    <property type="entry name" value="reco"/>
    <property type="match status" value="1"/>
</dbReference>
<dbReference type="Proteomes" id="UP000006054">
    <property type="component" value="Chromosome"/>
</dbReference>
<dbReference type="Gene3D" id="2.40.50.140">
    <property type="entry name" value="Nucleic acid-binding proteins"/>
    <property type="match status" value="1"/>
</dbReference>
<protein>
    <recommendedName>
        <fullName evidence="2 7">DNA repair protein RecO</fullName>
    </recommendedName>
    <alternativeName>
        <fullName evidence="6 7">Recombination protein O</fullName>
    </alternativeName>
</protein>
<dbReference type="RefSeq" id="WP_014799504.1">
    <property type="nucleotide sequence ID" value="NC_018018.1"/>
</dbReference>
<proteinExistence type="inferred from homology"/>
<accession>I4AQ45</accession>
<dbReference type="KEGG" id="fli:Fleli_3768"/>
<evidence type="ECO:0000313" key="9">
    <source>
        <dbReference type="EMBL" id="AFM06080.1"/>
    </source>
</evidence>
<dbReference type="HOGENOM" id="CLU_087596_1_0_10"/>
<dbReference type="GO" id="GO:0006310">
    <property type="term" value="P:DNA recombination"/>
    <property type="evidence" value="ECO:0007669"/>
    <property type="project" value="UniProtKB-UniRule"/>
</dbReference>
<feature type="domain" description="DNA replication/recombination mediator RecO N-terminal" evidence="8">
    <location>
        <begin position="1"/>
        <end position="79"/>
    </location>
</feature>
<comment type="similarity">
    <text evidence="1 7">Belongs to the RecO family.</text>
</comment>
<dbReference type="GO" id="GO:0043590">
    <property type="term" value="C:bacterial nucleoid"/>
    <property type="evidence" value="ECO:0007669"/>
    <property type="project" value="TreeGrafter"/>
</dbReference>
<evidence type="ECO:0000256" key="6">
    <source>
        <dbReference type="ARBA" id="ARBA00033409"/>
    </source>
</evidence>
<dbReference type="InterPro" id="IPR022572">
    <property type="entry name" value="DNA_rep/recomb_RecO_N"/>
</dbReference>
<evidence type="ECO:0000256" key="7">
    <source>
        <dbReference type="HAMAP-Rule" id="MF_00201"/>
    </source>
</evidence>
<dbReference type="eggNOG" id="COG1381">
    <property type="taxonomic scope" value="Bacteria"/>
</dbReference>
<dbReference type="OrthoDB" id="9789152at2"/>
<dbReference type="PANTHER" id="PTHR33991:SF1">
    <property type="entry name" value="DNA REPAIR PROTEIN RECO"/>
    <property type="match status" value="1"/>
</dbReference>
<evidence type="ECO:0000313" key="10">
    <source>
        <dbReference type="Proteomes" id="UP000006054"/>
    </source>
</evidence>
<dbReference type="SUPFAM" id="SSF50249">
    <property type="entry name" value="Nucleic acid-binding proteins"/>
    <property type="match status" value="1"/>
</dbReference>
<dbReference type="EMBL" id="CP003345">
    <property type="protein sequence ID" value="AFM06080.1"/>
    <property type="molecule type" value="Genomic_DNA"/>
</dbReference>